<dbReference type="GO" id="GO:0005524">
    <property type="term" value="F:ATP binding"/>
    <property type="evidence" value="ECO:0007669"/>
    <property type="project" value="InterPro"/>
</dbReference>
<dbReference type="OrthoDB" id="122279at2759"/>
<dbReference type="InterPro" id="IPR051681">
    <property type="entry name" value="Ser/Thr_Kinases-Pseudokinases"/>
</dbReference>
<dbReference type="GO" id="GO:0004674">
    <property type="term" value="F:protein serine/threonine kinase activity"/>
    <property type="evidence" value="ECO:0007669"/>
    <property type="project" value="TreeGrafter"/>
</dbReference>
<evidence type="ECO:0000313" key="2">
    <source>
        <dbReference type="EMBL" id="KAF5355815.1"/>
    </source>
</evidence>
<dbReference type="SUPFAM" id="SSF56112">
    <property type="entry name" value="Protein kinase-like (PK-like)"/>
    <property type="match status" value="1"/>
</dbReference>
<dbReference type="PANTHER" id="PTHR44329">
    <property type="entry name" value="SERINE/THREONINE-PROTEIN KINASE TNNI3K-RELATED"/>
    <property type="match status" value="1"/>
</dbReference>
<dbReference type="AlphaFoldDB" id="A0A8H5D948"/>
<comment type="caution">
    <text evidence="2">The sequence shown here is derived from an EMBL/GenBank/DDBJ whole genome shotgun (WGS) entry which is preliminary data.</text>
</comment>
<keyword evidence="3" id="KW-1185">Reference proteome</keyword>
<evidence type="ECO:0000259" key="1">
    <source>
        <dbReference type="PROSITE" id="PS50011"/>
    </source>
</evidence>
<proteinExistence type="predicted"/>
<name>A0A8H5D948_9AGAR</name>
<dbReference type="PROSITE" id="PS50011">
    <property type="entry name" value="PROTEIN_KINASE_DOM"/>
    <property type="match status" value="1"/>
</dbReference>
<dbReference type="Gene3D" id="1.10.510.10">
    <property type="entry name" value="Transferase(Phosphotransferase) domain 1"/>
    <property type="match status" value="1"/>
</dbReference>
<feature type="domain" description="Protein kinase" evidence="1">
    <location>
        <begin position="1"/>
        <end position="103"/>
    </location>
</feature>
<dbReference type="EMBL" id="JAACJO010000007">
    <property type="protein sequence ID" value="KAF5355815.1"/>
    <property type="molecule type" value="Genomic_DNA"/>
</dbReference>
<reference evidence="2 3" key="1">
    <citation type="journal article" date="2020" name="ISME J.">
        <title>Uncovering the hidden diversity of litter-decomposition mechanisms in mushroom-forming fungi.</title>
        <authorList>
            <person name="Floudas D."/>
            <person name="Bentzer J."/>
            <person name="Ahren D."/>
            <person name="Johansson T."/>
            <person name="Persson P."/>
            <person name="Tunlid A."/>
        </authorList>
    </citation>
    <scope>NUCLEOTIDE SEQUENCE [LARGE SCALE GENOMIC DNA]</scope>
    <source>
        <strain evidence="2 3">CBS 146.42</strain>
    </source>
</reference>
<dbReference type="InterPro" id="IPR011009">
    <property type="entry name" value="Kinase-like_dom_sf"/>
</dbReference>
<sequence>MLKHQIFVKEAMLWGQLHHPNIAPFYGIYHLDESRGRICLVSPWMERGSLIDYLNANPLVTRMPFVLDIAQGLDYLHNENIVHGDLKGIPGSLASLTLDYPPS</sequence>
<dbReference type="InterPro" id="IPR000719">
    <property type="entry name" value="Prot_kinase_dom"/>
</dbReference>
<dbReference type="InterPro" id="IPR001245">
    <property type="entry name" value="Ser-Thr/Tyr_kinase_cat_dom"/>
</dbReference>
<accession>A0A8H5D948</accession>
<evidence type="ECO:0000313" key="3">
    <source>
        <dbReference type="Proteomes" id="UP000559027"/>
    </source>
</evidence>
<organism evidence="2 3">
    <name type="scientific">Leucocoprinus leucothites</name>
    <dbReference type="NCBI Taxonomy" id="201217"/>
    <lineage>
        <taxon>Eukaryota</taxon>
        <taxon>Fungi</taxon>
        <taxon>Dikarya</taxon>
        <taxon>Basidiomycota</taxon>
        <taxon>Agaricomycotina</taxon>
        <taxon>Agaricomycetes</taxon>
        <taxon>Agaricomycetidae</taxon>
        <taxon>Agaricales</taxon>
        <taxon>Agaricineae</taxon>
        <taxon>Agaricaceae</taxon>
        <taxon>Leucocoprinus</taxon>
    </lineage>
</organism>
<protein>
    <recommendedName>
        <fullName evidence="1">Protein kinase domain-containing protein</fullName>
    </recommendedName>
</protein>
<gene>
    <name evidence="2" type="ORF">D9756_003687</name>
</gene>
<dbReference type="Proteomes" id="UP000559027">
    <property type="component" value="Unassembled WGS sequence"/>
</dbReference>
<dbReference type="Pfam" id="PF07714">
    <property type="entry name" value="PK_Tyr_Ser-Thr"/>
    <property type="match status" value="1"/>
</dbReference>